<dbReference type="Proteomes" id="UP000762676">
    <property type="component" value="Unassembled WGS sequence"/>
</dbReference>
<evidence type="ECO:0000313" key="3">
    <source>
        <dbReference type="EMBL" id="GFR81542.1"/>
    </source>
</evidence>
<feature type="transmembrane region" description="Helical" evidence="2">
    <location>
        <begin position="96"/>
        <end position="114"/>
    </location>
</feature>
<comment type="caution">
    <text evidence="3">The sequence shown here is derived from an EMBL/GenBank/DDBJ whole genome shotgun (WGS) entry which is preliminary data.</text>
</comment>
<gene>
    <name evidence="3" type="ORF">ElyMa_005928500</name>
</gene>
<dbReference type="AlphaFoldDB" id="A0AAV4G7Z0"/>
<evidence type="ECO:0000256" key="1">
    <source>
        <dbReference type="SAM" id="MobiDB-lite"/>
    </source>
</evidence>
<sequence length="156" mass="15853">MFRMIQSRISIVLKSETAYLSTLTTELLYFRFSLTTSVSRYASVTADMVVAWSPGSGSSRRVAGGVGRAELAGIVEVAAAATAAAAALVVVVVVEVVVVEILAAIAALVVVVSSNSSGSSSSSNNSSSSSNSSKSNNSSSSRRRSSSSSSSNISTS</sequence>
<evidence type="ECO:0008006" key="5">
    <source>
        <dbReference type="Google" id="ProtNLM"/>
    </source>
</evidence>
<evidence type="ECO:0000313" key="4">
    <source>
        <dbReference type="Proteomes" id="UP000762676"/>
    </source>
</evidence>
<keyword evidence="2" id="KW-1133">Transmembrane helix</keyword>
<organism evidence="3 4">
    <name type="scientific">Elysia marginata</name>
    <dbReference type="NCBI Taxonomy" id="1093978"/>
    <lineage>
        <taxon>Eukaryota</taxon>
        <taxon>Metazoa</taxon>
        <taxon>Spiralia</taxon>
        <taxon>Lophotrochozoa</taxon>
        <taxon>Mollusca</taxon>
        <taxon>Gastropoda</taxon>
        <taxon>Heterobranchia</taxon>
        <taxon>Euthyneura</taxon>
        <taxon>Panpulmonata</taxon>
        <taxon>Sacoglossa</taxon>
        <taxon>Placobranchoidea</taxon>
        <taxon>Plakobranchidae</taxon>
        <taxon>Elysia</taxon>
    </lineage>
</organism>
<name>A0AAV4G7Z0_9GAST</name>
<keyword evidence="4" id="KW-1185">Reference proteome</keyword>
<proteinExistence type="predicted"/>
<feature type="region of interest" description="Disordered" evidence="1">
    <location>
        <begin position="115"/>
        <end position="156"/>
    </location>
</feature>
<protein>
    <recommendedName>
        <fullName evidence="5">REJ domain-containing protein</fullName>
    </recommendedName>
</protein>
<accession>A0AAV4G7Z0</accession>
<keyword evidence="2" id="KW-0812">Transmembrane</keyword>
<reference evidence="3 4" key="1">
    <citation type="journal article" date="2021" name="Elife">
        <title>Chloroplast acquisition without the gene transfer in kleptoplastic sea slugs, Plakobranchus ocellatus.</title>
        <authorList>
            <person name="Maeda T."/>
            <person name="Takahashi S."/>
            <person name="Yoshida T."/>
            <person name="Shimamura S."/>
            <person name="Takaki Y."/>
            <person name="Nagai Y."/>
            <person name="Toyoda A."/>
            <person name="Suzuki Y."/>
            <person name="Arimoto A."/>
            <person name="Ishii H."/>
            <person name="Satoh N."/>
            <person name="Nishiyama T."/>
            <person name="Hasebe M."/>
            <person name="Maruyama T."/>
            <person name="Minagawa J."/>
            <person name="Obokata J."/>
            <person name="Shigenobu S."/>
        </authorList>
    </citation>
    <scope>NUCLEOTIDE SEQUENCE [LARGE SCALE GENOMIC DNA]</scope>
</reference>
<keyword evidence="2" id="KW-0472">Membrane</keyword>
<dbReference type="EMBL" id="BMAT01011888">
    <property type="protein sequence ID" value="GFR81542.1"/>
    <property type="molecule type" value="Genomic_DNA"/>
</dbReference>
<evidence type="ECO:0000256" key="2">
    <source>
        <dbReference type="SAM" id="Phobius"/>
    </source>
</evidence>